<dbReference type="InterPro" id="IPR029052">
    <property type="entry name" value="Metallo-depent_PP-like"/>
</dbReference>
<dbReference type="GO" id="GO:0016787">
    <property type="term" value="F:hydrolase activity"/>
    <property type="evidence" value="ECO:0007669"/>
    <property type="project" value="InterPro"/>
</dbReference>
<sequence>MKRPQHVFFTSDQHFGHRAIIEMCSRPFVDVDDMDRSMIQAWNSVVRPGDVVWHLGDFAHRCPVPRTETIFHALNGTKHLILGNHDRQSTTRLPWASQSAFHHLVENKLQVNLSHYGFRVWPGLHRQALMLYGHSHSTLPGSRTTIDVGVDNVGYVPQTLAQLQARMALLPRLAFDIGRDLGEPDEPVAEGGFRP</sequence>
<evidence type="ECO:0000259" key="1">
    <source>
        <dbReference type="Pfam" id="PF00149"/>
    </source>
</evidence>
<accession>A0A6M3Y2B2</accession>
<organism evidence="2">
    <name type="scientific">viral metagenome</name>
    <dbReference type="NCBI Taxonomy" id="1070528"/>
    <lineage>
        <taxon>unclassified sequences</taxon>
        <taxon>metagenomes</taxon>
        <taxon>organismal metagenomes</taxon>
    </lineage>
</organism>
<evidence type="ECO:0000313" key="2">
    <source>
        <dbReference type="EMBL" id="QJI03398.1"/>
    </source>
</evidence>
<dbReference type="AlphaFoldDB" id="A0A6M3Y2B2"/>
<gene>
    <name evidence="2" type="ORF">TM448B04481_0008</name>
</gene>
<dbReference type="SUPFAM" id="SSF56300">
    <property type="entry name" value="Metallo-dependent phosphatases"/>
    <property type="match status" value="1"/>
</dbReference>
<protein>
    <submittedName>
        <fullName evidence="2">Putative calcineurin-like phosphoesterase</fullName>
    </submittedName>
</protein>
<dbReference type="EMBL" id="MT145084">
    <property type="protein sequence ID" value="QJI03398.1"/>
    <property type="molecule type" value="Genomic_DNA"/>
</dbReference>
<feature type="domain" description="Calcineurin-like phosphoesterase" evidence="1">
    <location>
        <begin position="8"/>
        <end position="104"/>
    </location>
</feature>
<dbReference type="InterPro" id="IPR004843">
    <property type="entry name" value="Calcineurin-like_PHP"/>
</dbReference>
<dbReference type="Gene3D" id="3.60.21.10">
    <property type="match status" value="1"/>
</dbReference>
<dbReference type="Pfam" id="PF00149">
    <property type="entry name" value="Metallophos"/>
    <property type="match status" value="1"/>
</dbReference>
<name>A0A6M3Y2B2_9ZZZZ</name>
<reference evidence="2" key="1">
    <citation type="submission" date="2020-03" db="EMBL/GenBank/DDBJ databases">
        <title>The deep terrestrial virosphere.</title>
        <authorList>
            <person name="Holmfeldt K."/>
            <person name="Nilsson E."/>
            <person name="Simone D."/>
            <person name="Lopez-Fernandez M."/>
            <person name="Wu X."/>
            <person name="de Brujin I."/>
            <person name="Lundin D."/>
            <person name="Andersson A."/>
            <person name="Bertilsson S."/>
            <person name="Dopson M."/>
        </authorList>
    </citation>
    <scope>NUCLEOTIDE SEQUENCE</scope>
    <source>
        <strain evidence="2">TM448B04481</strain>
    </source>
</reference>
<proteinExistence type="predicted"/>